<dbReference type="EMBL" id="CAKJTJ010000022">
    <property type="protein sequence ID" value="CAG9622497.1"/>
    <property type="molecule type" value="Genomic_DNA"/>
</dbReference>
<dbReference type="Proteomes" id="UP000789833">
    <property type="component" value="Unassembled WGS sequence"/>
</dbReference>
<gene>
    <name evidence="2" type="ORF">BACCIP111883_03288</name>
</gene>
<accession>A0ABN8AFJ1</accession>
<reference evidence="2 3" key="1">
    <citation type="submission" date="2021-10" db="EMBL/GenBank/DDBJ databases">
        <authorList>
            <person name="Criscuolo A."/>
        </authorList>
    </citation>
    <scope>NUCLEOTIDE SEQUENCE [LARGE SCALE GENOMIC DNA]</scope>
    <source>
        <strain evidence="3">CIP 111883</strain>
    </source>
</reference>
<feature type="signal peptide" evidence="1">
    <location>
        <begin position="1"/>
        <end position="25"/>
    </location>
</feature>
<evidence type="ECO:0000313" key="2">
    <source>
        <dbReference type="EMBL" id="CAG9622497.1"/>
    </source>
</evidence>
<name>A0ABN8AFJ1_9BACI</name>
<evidence type="ECO:0000256" key="1">
    <source>
        <dbReference type="SAM" id="SignalP"/>
    </source>
</evidence>
<evidence type="ECO:0000313" key="3">
    <source>
        <dbReference type="Proteomes" id="UP000789833"/>
    </source>
</evidence>
<keyword evidence="3" id="KW-1185">Reference proteome</keyword>
<protein>
    <submittedName>
        <fullName evidence="2">Uncharacterized protein</fullName>
    </submittedName>
</protein>
<proteinExistence type="predicted"/>
<sequence>MKKKKMVVLALIIAILTLHSTPNLAVRTYVFVSGNPIIAMTTDIMDYNNYSTGEKESYEQMNAKIYTLTNPPIEKATQGMLENYLVKRYGFFHYVEFYGH</sequence>
<comment type="caution">
    <text evidence="2">The sequence shown here is derived from an EMBL/GenBank/DDBJ whole genome shotgun (WGS) entry which is preliminary data.</text>
</comment>
<keyword evidence="1" id="KW-0732">Signal</keyword>
<organism evidence="2 3">
    <name type="scientific">Sutcliffiella rhizosphaerae</name>
    <dbReference type="NCBI Taxonomy" id="2880967"/>
    <lineage>
        <taxon>Bacteria</taxon>
        <taxon>Bacillati</taxon>
        <taxon>Bacillota</taxon>
        <taxon>Bacilli</taxon>
        <taxon>Bacillales</taxon>
        <taxon>Bacillaceae</taxon>
        <taxon>Sutcliffiella</taxon>
    </lineage>
</organism>
<dbReference type="RefSeq" id="WP_230503185.1">
    <property type="nucleotide sequence ID" value="NZ_CAKJTJ010000022.1"/>
</dbReference>
<feature type="chain" id="PRO_5046215759" evidence="1">
    <location>
        <begin position="26"/>
        <end position="100"/>
    </location>
</feature>